<gene>
    <name evidence="1" type="ORF">DY000_02033965</name>
</gene>
<protein>
    <submittedName>
        <fullName evidence="1">Uncharacterized protein</fullName>
    </submittedName>
</protein>
<comment type="caution">
    <text evidence="1">The sequence shown here is derived from an EMBL/GenBank/DDBJ whole genome shotgun (WGS) entry which is preliminary data.</text>
</comment>
<dbReference type="Proteomes" id="UP000266723">
    <property type="component" value="Unassembled WGS sequence"/>
</dbReference>
<proteinExistence type="predicted"/>
<organism evidence="1 2">
    <name type="scientific">Brassica cretica</name>
    <name type="common">Mustard</name>
    <dbReference type="NCBI Taxonomy" id="69181"/>
    <lineage>
        <taxon>Eukaryota</taxon>
        <taxon>Viridiplantae</taxon>
        <taxon>Streptophyta</taxon>
        <taxon>Embryophyta</taxon>
        <taxon>Tracheophyta</taxon>
        <taxon>Spermatophyta</taxon>
        <taxon>Magnoliopsida</taxon>
        <taxon>eudicotyledons</taxon>
        <taxon>Gunneridae</taxon>
        <taxon>Pentapetalae</taxon>
        <taxon>rosids</taxon>
        <taxon>malvids</taxon>
        <taxon>Brassicales</taxon>
        <taxon>Brassicaceae</taxon>
        <taxon>Brassiceae</taxon>
        <taxon>Brassica</taxon>
    </lineage>
</organism>
<keyword evidence="2" id="KW-1185">Reference proteome</keyword>
<reference evidence="1 2" key="1">
    <citation type="journal article" date="2020" name="BMC Genomics">
        <title>Intraspecific diversification of the crop wild relative Brassica cretica Lam. using demographic model selection.</title>
        <authorList>
            <person name="Kioukis A."/>
            <person name="Michalopoulou V.A."/>
            <person name="Briers L."/>
            <person name="Pirintsos S."/>
            <person name="Studholme D.J."/>
            <person name="Pavlidis P."/>
            <person name="Sarris P.F."/>
        </authorList>
    </citation>
    <scope>NUCLEOTIDE SEQUENCE [LARGE SCALE GENOMIC DNA]</scope>
    <source>
        <strain evidence="2">cv. PFS-1207/04</strain>
    </source>
</reference>
<name>A0ABQ7DRY0_BRACR</name>
<accession>A0ABQ7DRY0</accession>
<evidence type="ECO:0000313" key="2">
    <source>
        <dbReference type="Proteomes" id="UP000266723"/>
    </source>
</evidence>
<evidence type="ECO:0000313" key="1">
    <source>
        <dbReference type="EMBL" id="KAF3579749.1"/>
    </source>
</evidence>
<sequence length="352" mass="37719">MAMVIWIVPMTYGHGHGHGHDHGHGHGHHAPVAGWLDARATFYGDINGGQTHPRRRGLVNVRIATVISIHTFPLVSPSTLLGISIFGPHEIMSTLFFGVGGGELGDSSSVSLILLFEEPLVFRLAFEVAGASSSSPVSLVVSLFFVLIAKCCSTFVGRMTLTFMEGTKFVEIKMEFDSRRLGDPVVEFSFLAPQRPDRALRISGVLKAPVLWGFSVSLNGSDGGWFLSRALAWCSASSRSAGSSLLAMVRLSAACLSPGQSQTRAPVRSGIEVRYGTEVQSGGEDRSWLDGRSWFEVTIGGICCIWVVPAVPLVPVCLVGKVSVLESDLIGSTSLTLDGVVPMVWLGDIPWI</sequence>
<dbReference type="EMBL" id="QGKV02000649">
    <property type="protein sequence ID" value="KAF3579749.1"/>
    <property type="molecule type" value="Genomic_DNA"/>
</dbReference>